<proteinExistence type="predicted"/>
<dbReference type="SUPFAM" id="SSF53807">
    <property type="entry name" value="Helical backbone' metal receptor"/>
    <property type="match status" value="1"/>
</dbReference>
<evidence type="ECO:0000313" key="2">
    <source>
        <dbReference type="EMBL" id="MBY4636087.1"/>
    </source>
</evidence>
<reference evidence="2" key="1">
    <citation type="submission" date="2021-08" db="EMBL/GenBank/DDBJ databases">
        <title>Sphingopyxis panaciterrulae sp. nov., isolated from the surface water of the Yellow Sea.</title>
        <authorList>
            <person name="Gao Z."/>
            <person name="Zhang D."/>
            <person name="Zhang A."/>
        </authorList>
    </citation>
    <scope>NUCLEOTIDE SEQUENCE</scope>
    <source>
        <strain evidence="2">XHP0097</strain>
    </source>
</reference>
<dbReference type="RefSeq" id="WP_222135690.1">
    <property type="nucleotide sequence ID" value="NZ_JAILXK010000001.1"/>
</dbReference>
<dbReference type="Gene3D" id="3.40.50.1980">
    <property type="entry name" value="Nitrogenase molybdenum iron protein domain"/>
    <property type="match status" value="2"/>
</dbReference>
<dbReference type="InterPro" id="IPR050902">
    <property type="entry name" value="ABC_Transporter_SBP"/>
</dbReference>
<gene>
    <name evidence="2" type="ORF">K5P26_02910</name>
</gene>
<dbReference type="Proteomes" id="UP001166571">
    <property type="component" value="Unassembled WGS sequence"/>
</dbReference>
<comment type="caution">
    <text evidence="2">The sequence shown here is derived from an EMBL/GenBank/DDBJ whole genome shotgun (WGS) entry which is preliminary data.</text>
</comment>
<dbReference type="InterPro" id="IPR002491">
    <property type="entry name" value="ABC_transptr_periplasmic_BD"/>
</dbReference>
<evidence type="ECO:0000259" key="1">
    <source>
        <dbReference type="Pfam" id="PF01497"/>
    </source>
</evidence>
<evidence type="ECO:0000313" key="3">
    <source>
        <dbReference type="Proteomes" id="UP001166571"/>
    </source>
</evidence>
<sequence>MAAALAMLAALAGCQPRAPLPERRGVASIDYCADQMVLGLLPREKIRAVSFEADSDTSFSAPRAKGIVRIRPQLEDIARLRPAVVVRSYGGAARLDRQLEAMGIHVVQLGFPNNFAETRTDLLRVGTELGAARQARRLASDLEQQLAAAQRPAPASAPSVLYVTPGDVTTGPGSMVAEIVAAAGYTTYRKQPGWGTLPLEALVRRRPDVVMRAFFDSPRYRQDHWTASRHPVVERATRGAADVEVPGAWISCGNWLAGHAVHALATTEREQR</sequence>
<accession>A0ABS7MAN2</accession>
<organism evidence="2 3">
    <name type="scientific">Sphingopyxis jiangsuensis</name>
    <dbReference type="NCBI Taxonomy" id="2871171"/>
    <lineage>
        <taxon>Bacteria</taxon>
        <taxon>Pseudomonadati</taxon>
        <taxon>Pseudomonadota</taxon>
        <taxon>Alphaproteobacteria</taxon>
        <taxon>Sphingomonadales</taxon>
        <taxon>Sphingomonadaceae</taxon>
        <taxon>Sphingopyxis</taxon>
    </lineage>
</organism>
<name>A0ABS7MAN2_9SPHN</name>
<dbReference type="Pfam" id="PF01497">
    <property type="entry name" value="Peripla_BP_2"/>
    <property type="match status" value="1"/>
</dbReference>
<dbReference type="PANTHER" id="PTHR30535:SF34">
    <property type="entry name" value="MOLYBDATE-BINDING PROTEIN MOLA"/>
    <property type="match status" value="1"/>
</dbReference>
<dbReference type="PANTHER" id="PTHR30535">
    <property type="entry name" value="VITAMIN B12-BINDING PROTEIN"/>
    <property type="match status" value="1"/>
</dbReference>
<keyword evidence="3" id="KW-1185">Reference proteome</keyword>
<dbReference type="EMBL" id="JAILXK010000001">
    <property type="protein sequence ID" value="MBY4636087.1"/>
    <property type="molecule type" value="Genomic_DNA"/>
</dbReference>
<protein>
    <submittedName>
        <fullName evidence="2">ABC transporter substrate-binding protein</fullName>
    </submittedName>
</protein>
<feature type="domain" description="Fe/B12 periplasmic-binding" evidence="1">
    <location>
        <begin position="72"/>
        <end position="211"/>
    </location>
</feature>